<dbReference type="InterPro" id="IPR058530">
    <property type="entry name" value="Baseplate_J-like_C"/>
</dbReference>
<comment type="caution">
    <text evidence="2">The sequence shown here is derived from an EMBL/GenBank/DDBJ whole genome shotgun (WGS) entry which is preliminary data.</text>
</comment>
<reference evidence="2" key="1">
    <citation type="journal article" date="2015" name="Nature">
        <title>Complex archaea that bridge the gap between prokaryotes and eukaryotes.</title>
        <authorList>
            <person name="Spang A."/>
            <person name="Saw J.H."/>
            <person name="Jorgensen S.L."/>
            <person name="Zaremba-Niedzwiedzka K."/>
            <person name="Martijn J."/>
            <person name="Lind A.E."/>
            <person name="van Eijk R."/>
            <person name="Schleper C."/>
            <person name="Guy L."/>
            <person name="Ettema T.J."/>
        </authorList>
    </citation>
    <scope>NUCLEOTIDE SEQUENCE</scope>
</reference>
<dbReference type="AlphaFoldDB" id="A0A0F9EUD1"/>
<organism evidence="2">
    <name type="scientific">marine sediment metagenome</name>
    <dbReference type="NCBI Taxonomy" id="412755"/>
    <lineage>
        <taxon>unclassified sequences</taxon>
        <taxon>metagenomes</taxon>
        <taxon>ecological metagenomes</taxon>
    </lineage>
</organism>
<sequence>MIQDGETGDGVARGTIKLSRMQTTIGIAEGVTDYTLTVPAADFVPVLGELASVGVITWI</sequence>
<accession>A0A0F9EUD1</accession>
<proteinExistence type="predicted"/>
<gene>
    <name evidence="2" type="ORF">LCGC14_2385500</name>
</gene>
<feature type="domain" description="Baseplate J-like C-terminal" evidence="1">
    <location>
        <begin position="13"/>
        <end position="59"/>
    </location>
</feature>
<name>A0A0F9EUD1_9ZZZZ</name>
<dbReference type="EMBL" id="LAZR01035477">
    <property type="protein sequence ID" value="KKL27403.1"/>
    <property type="molecule type" value="Genomic_DNA"/>
</dbReference>
<evidence type="ECO:0000259" key="1">
    <source>
        <dbReference type="Pfam" id="PF26079"/>
    </source>
</evidence>
<evidence type="ECO:0000313" key="2">
    <source>
        <dbReference type="EMBL" id="KKL27403.1"/>
    </source>
</evidence>
<dbReference type="Pfam" id="PF26079">
    <property type="entry name" value="Baseplate_J_C"/>
    <property type="match status" value="1"/>
</dbReference>
<protein>
    <recommendedName>
        <fullName evidence="1">Baseplate J-like C-terminal domain-containing protein</fullName>
    </recommendedName>
</protein>